<comment type="caution">
    <text evidence="2">The sequence shown here is derived from an EMBL/GenBank/DDBJ whole genome shotgun (WGS) entry which is preliminary data.</text>
</comment>
<keyword evidence="3" id="KW-1185">Reference proteome</keyword>
<dbReference type="Proteomes" id="UP000606786">
    <property type="component" value="Unassembled WGS sequence"/>
</dbReference>
<name>A0A811U5X6_CERCA</name>
<sequence>MTLICNSCNYKWQAATRLRHQQDINGHMHIHKCIHMCLRVCVAPKRHVAFLWQQQVGQKHRMRQKETSASERKRSLKKEGKPFARQYCHVCSSSFSSTSTLNIPSPPSPPTCLTSCPTVTLCLLHGLLSGFYGYLFLFLFFASFISCSSQHRQHSHTCIHNKKKKTDISA</sequence>
<evidence type="ECO:0000256" key="1">
    <source>
        <dbReference type="SAM" id="Phobius"/>
    </source>
</evidence>
<gene>
    <name evidence="2" type="ORF">CCAP1982_LOCUS3367</name>
</gene>
<dbReference type="EMBL" id="CAJHJT010000001">
    <property type="protein sequence ID" value="CAD6994632.1"/>
    <property type="molecule type" value="Genomic_DNA"/>
</dbReference>
<keyword evidence="1" id="KW-0812">Transmembrane</keyword>
<keyword evidence="1" id="KW-1133">Transmembrane helix</keyword>
<evidence type="ECO:0000313" key="3">
    <source>
        <dbReference type="Proteomes" id="UP000606786"/>
    </source>
</evidence>
<keyword evidence="1" id="KW-0472">Membrane</keyword>
<reference evidence="2" key="1">
    <citation type="submission" date="2020-11" db="EMBL/GenBank/DDBJ databases">
        <authorList>
            <person name="Whitehead M."/>
        </authorList>
    </citation>
    <scope>NUCLEOTIDE SEQUENCE</scope>
    <source>
        <strain evidence="2">EGII</strain>
    </source>
</reference>
<dbReference type="AlphaFoldDB" id="A0A811U5X6"/>
<accession>A0A811U5X6</accession>
<evidence type="ECO:0000313" key="2">
    <source>
        <dbReference type="EMBL" id="CAD6994632.1"/>
    </source>
</evidence>
<proteinExistence type="predicted"/>
<feature type="transmembrane region" description="Helical" evidence="1">
    <location>
        <begin position="123"/>
        <end position="145"/>
    </location>
</feature>
<organism evidence="2 3">
    <name type="scientific">Ceratitis capitata</name>
    <name type="common">Mediterranean fruit fly</name>
    <name type="synonym">Tephritis capitata</name>
    <dbReference type="NCBI Taxonomy" id="7213"/>
    <lineage>
        <taxon>Eukaryota</taxon>
        <taxon>Metazoa</taxon>
        <taxon>Ecdysozoa</taxon>
        <taxon>Arthropoda</taxon>
        <taxon>Hexapoda</taxon>
        <taxon>Insecta</taxon>
        <taxon>Pterygota</taxon>
        <taxon>Neoptera</taxon>
        <taxon>Endopterygota</taxon>
        <taxon>Diptera</taxon>
        <taxon>Brachycera</taxon>
        <taxon>Muscomorpha</taxon>
        <taxon>Tephritoidea</taxon>
        <taxon>Tephritidae</taxon>
        <taxon>Ceratitis</taxon>
        <taxon>Ceratitis</taxon>
    </lineage>
</organism>
<protein>
    <submittedName>
        <fullName evidence="2">(Mediterranean fruit fly) hypothetical protein</fullName>
    </submittedName>
</protein>